<dbReference type="RefSeq" id="WP_023068184.1">
    <property type="nucleotide sequence ID" value="NZ_AUZM01000054.1"/>
</dbReference>
<organism evidence="1 2">
    <name type="scientific">Lyngbya aestuarii BL J</name>
    <dbReference type="NCBI Taxonomy" id="1348334"/>
    <lineage>
        <taxon>Bacteria</taxon>
        <taxon>Bacillati</taxon>
        <taxon>Cyanobacteriota</taxon>
        <taxon>Cyanophyceae</taxon>
        <taxon>Oscillatoriophycideae</taxon>
        <taxon>Oscillatoriales</taxon>
        <taxon>Microcoleaceae</taxon>
        <taxon>Lyngbya</taxon>
    </lineage>
</organism>
<dbReference type="EMBL" id="AUZM01000054">
    <property type="protein sequence ID" value="ERT05537.1"/>
    <property type="molecule type" value="Genomic_DNA"/>
</dbReference>
<protein>
    <submittedName>
        <fullName evidence="1">Uncharacterized protein</fullName>
    </submittedName>
</protein>
<reference evidence="1 2" key="1">
    <citation type="journal article" date="2013" name="Front. Microbiol.">
        <title>Comparative genomic analyses of the cyanobacterium, Lyngbya aestuarii BL J, a powerful hydrogen producer.</title>
        <authorList>
            <person name="Kothari A."/>
            <person name="Vaughn M."/>
            <person name="Garcia-Pichel F."/>
        </authorList>
    </citation>
    <scope>NUCLEOTIDE SEQUENCE [LARGE SCALE GENOMIC DNA]</scope>
    <source>
        <strain evidence="1 2">BL J</strain>
    </source>
</reference>
<gene>
    <name evidence="1" type="ORF">M595_4484</name>
</gene>
<keyword evidence="2" id="KW-1185">Reference proteome</keyword>
<sequence length="43" mass="5151">MWKIYLSNYSNQNNVKAELIVQRVDRRSQKKSKRPDAVEESLK</sequence>
<dbReference type="Proteomes" id="UP000017127">
    <property type="component" value="Unassembled WGS sequence"/>
</dbReference>
<accession>U7QE84</accession>
<dbReference type="AlphaFoldDB" id="U7QE84"/>
<evidence type="ECO:0000313" key="1">
    <source>
        <dbReference type="EMBL" id="ERT05537.1"/>
    </source>
</evidence>
<proteinExistence type="predicted"/>
<comment type="caution">
    <text evidence="1">The sequence shown here is derived from an EMBL/GenBank/DDBJ whole genome shotgun (WGS) entry which is preliminary data.</text>
</comment>
<evidence type="ECO:0000313" key="2">
    <source>
        <dbReference type="Proteomes" id="UP000017127"/>
    </source>
</evidence>
<name>U7QE84_9CYAN</name>